<sequence length="133" mass="14677">MLLDGIEVVRMAQMRLSYLSERHKLVASNVANADTPNFQTKDLKPFDQVIDKAFGMAMTTARTHADHLGPLAGEQRFALDRKADGWERAPAGNSVVLEQEMMKASQISGAYDLTSLIMGKTGDMMRTALSFRA</sequence>
<reference evidence="9 10" key="1">
    <citation type="submission" date="2019-09" db="EMBL/GenBank/DDBJ databases">
        <title>NBRP : Genome information of microbial organism related human and environment.</title>
        <authorList>
            <person name="Hattori M."/>
            <person name="Oshima K."/>
            <person name="Inaba H."/>
            <person name="Suda W."/>
            <person name="Sakamoto M."/>
            <person name="Iino T."/>
            <person name="Kitahara M."/>
            <person name="Oshida Y."/>
            <person name="Iida T."/>
            <person name="Kudo T."/>
            <person name="Itoh T."/>
            <person name="Ohkuma M."/>
        </authorList>
    </citation>
    <scope>NUCLEOTIDE SEQUENCE [LARGE SCALE GENOMIC DNA]</scope>
    <source>
        <strain evidence="9 10">Q-1</strain>
    </source>
</reference>
<evidence type="ECO:0000256" key="5">
    <source>
        <dbReference type="ARBA" id="ARBA00024934"/>
    </source>
</evidence>
<name>A0A5A7N4Z0_9PROT</name>
<dbReference type="PROSITE" id="PS00588">
    <property type="entry name" value="FLAGELLA_BB_ROD"/>
    <property type="match status" value="1"/>
</dbReference>
<dbReference type="RefSeq" id="WP_042083027.1">
    <property type="nucleotide sequence ID" value="NZ_BKCN01000003.1"/>
</dbReference>
<keyword evidence="4 7" id="KW-0975">Bacterial flagellum</keyword>
<dbReference type="AlphaFoldDB" id="A0A5A7N4Z0"/>
<dbReference type="GO" id="GO:0071973">
    <property type="term" value="P:bacterial-type flagellum-dependent cell motility"/>
    <property type="evidence" value="ECO:0007669"/>
    <property type="project" value="InterPro"/>
</dbReference>
<accession>A0A5A7N4Z0</accession>
<dbReference type="PIRSF" id="PIRSF002889">
    <property type="entry name" value="Rod_FlgB"/>
    <property type="match status" value="1"/>
</dbReference>
<organism evidence="9 10">
    <name type="scientific">Iodidimonas nitroreducens</name>
    <dbReference type="NCBI Taxonomy" id="1236968"/>
    <lineage>
        <taxon>Bacteria</taxon>
        <taxon>Pseudomonadati</taxon>
        <taxon>Pseudomonadota</taxon>
        <taxon>Alphaproteobacteria</taxon>
        <taxon>Iodidimonadales</taxon>
        <taxon>Iodidimonadaceae</taxon>
        <taxon>Iodidimonas</taxon>
    </lineage>
</organism>
<comment type="subunit">
    <text evidence="6">The basal body constitutes a major portion of the flagellar organelle and consists of a number of rings mounted on a central rod. In Gram-negative bacteria, at least four rings, L, P, S and M are present, whereas Gram-positive bacteria lack the L and P rings. The rod consists of about 26 subunits of FlgG in the distal portion, and FlgB, FlgC and FlgF build up the proximal portion of the rod with about 6 subunits each. Rod assembly occurs by export via the flagellum-specific pathway of its constituent proteins and by their incorporation into the rod structure in the probable order of FlgB, FlgC, FlgF and FlgG. Another protein, FliE, also assembles onto the stable rod structure.</text>
</comment>
<evidence type="ECO:0000259" key="8">
    <source>
        <dbReference type="Pfam" id="PF00460"/>
    </source>
</evidence>
<keyword evidence="9" id="KW-0969">Cilium</keyword>
<evidence type="ECO:0000256" key="1">
    <source>
        <dbReference type="ARBA" id="ARBA00004117"/>
    </source>
</evidence>
<evidence type="ECO:0000256" key="3">
    <source>
        <dbReference type="ARBA" id="ARBA00014376"/>
    </source>
</evidence>
<comment type="function">
    <text evidence="5 7">Structural component of flagellum, the bacterial motility apparatus. Part of the rod structure of flagellar basal body.</text>
</comment>
<protein>
    <recommendedName>
        <fullName evidence="3 7">Flagellar basal body rod protein FlgB</fullName>
    </recommendedName>
</protein>
<keyword evidence="9" id="KW-0966">Cell projection</keyword>
<keyword evidence="10" id="KW-1185">Reference proteome</keyword>
<keyword evidence="9" id="KW-0282">Flagellum</keyword>
<feature type="domain" description="Flagellar basal body rod protein N-terminal" evidence="8">
    <location>
        <begin position="14"/>
        <end position="39"/>
    </location>
</feature>
<evidence type="ECO:0000313" key="9">
    <source>
        <dbReference type="EMBL" id="GER03331.1"/>
    </source>
</evidence>
<dbReference type="InterPro" id="IPR006300">
    <property type="entry name" value="FlgB"/>
</dbReference>
<evidence type="ECO:0000256" key="2">
    <source>
        <dbReference type="ARBA" id="ARBA00009677"/>
    </source>
</evidence>
<dbReference type="Proteomes" id="UP000324996">
    <property type="component" value="Unassembled WGS sequence"/>
</dbReference>
<dbReference type="GO" id="GO:0030694">
    <property type="term" value="C:bacterial-type flagellum basal body, rod"/>
    <property type="evidence" value="ECO:0007669"/>
    <property type="project" value="InterPro"/>
</dbReference>
<comment type="caution">
    <text evidence="9">The sequence shown here is derived from an EMBL/GenBank/DDBJ whole genome shotgun (WGS) entry which is preliminary data.</text>
</comment>
<evidence type="ECO:0000313" key="10">
    <source>
        <dbReference type="Proteomes" id="UP000324996"/>
    </source>
</evidence>
<dbReference type="InterPro" id="IPR019776">
    <property type="entry name" value="Flagellar_basal_body_rod_CS"/>
</dbReference>
<dbReference type="Pfam" id="PF00460">
    <property type="entry name" value="Flg_bb_rod"/>
    <property type="match status" value="1"/>
</dbReference>
<proteinExistence type="inferred from homology"/>
<evidence type="ECO:0000256" key="7">
    <source>
        <dbReference type="PIRNR" id="PIRNR002889"/>
    </source>
</evidence>
<gene>
    <name evidence="9" type="ORF">JCM17846_10130</name>
</gene>
<evidence type="ECO:0000256" key="4">
    <source>
        <dbReference type="ARBA" id="ARBA00023143"/>
    </source>
</evidence>
<evidence type="ECO:0000256" key="6">
    <source>
        <dbReference type="ARBA" id="ARBA00026072"/>
    </source>
</evidence>
<comment type="similarity">
    <text evidence="2 7">Belongs to the flagella basal body rod proteins family.</text>
</comment>
<dbReference type="InterPro" id="IPR001444">
    <property type="entry name" value="Flag_bb_rod_N"/>
</dbReference>
<comment type="subcellular location">
    <subcellularLocation>
        <location evidence="1 7">Bacterial flagellum basal body</location>
    </subcellularLocation>
</comment>
<dbReference type="EMBL" id="BKCN01000003">
    <property type="protein sequence ID" value="GER03331.1"/>
    <property type="molecule type" value="Genomic_DNA"/>
</dbReference>